<dbReference type="Pfam" id="PF02954">
    <property type="entry name" value="HTH_8"/>
    <property type="match status" value="1"/>
</dbReference>
<dbReference type="InterPro" id="IPR025944">
    <property type="entry name" value="Sigma_54_int_dom_CS"/>
</dbReference>
<evidence type="ECO:0000256" key="4">
    <source>
        <dbReference type="ARBA" id="ARBA00023163"/>
    </source>
</evidence>
<dbReference type="SUPFAM" id="SSF52540">
    <property type="entry name" value="P-loop containing nucleoside triphosphate hydrolases"/>
    <property type="match status" value="1"/>
</dbReference>
<evidence type="ECO:0000256" key="2">
    <source>
        <dbReference type="ARBA" id="ARBA00022840"/>
    </source>
</evidence>
<dbReference type="eggNOG" id="COG2204">
    <property type="taxonomic scope" value="Bacteria"/>
</dbReference>
<dbReference type="KEGG" id="svo:SVI_2280"/>
<evidence type="ECO:0000256" key="3">
    <source>
        <dbReference type="ARBA" id="ARBA00023015"/>
    </source>
</evidence>
<keyword evidence="1" id="KW-0547">Nucleotide-binding</keyword>
<feature type="modified residue" description="4-aspartylphosphate" evidence="5">
    <location>
        <position position="73"/>
    </location>
</feature>
<evidence type="ECO:0000313" key="8">
    <source>
        <dbReference type="EMBL" id="BAJ02251.1"/>
    </source>
</evidence>
<dbReference type="InterPro" id="IPR002078">
    <property type="entry name" value="Sigma_54_int"/>
</dbReference>
<keyword evidence="8" id="KW-0238">DNA-binding</keyword>
<keyword evidence="9" id="KW-1185">Reference proteome</keyword>
<evidence type="ECO:0000259" key="6">
    <source>
        <dbReference type="PROSITE" id="PS50045"/>
    </source>
</evidence>
<dbReference type="GO" id="GO:0005524">
    <property type="term" value="F:ATP binding"/>
    <property type="evidence" value="ECO:0007669"/>
    <property type="project" value="UniProtKB-KW"/>
</dbReference>
<dbReference type="InterPro" id="IPR058031">
    <property type="entry name" value="AAA_lid_NorR"/>
</dbReference>
<dbReference type="Gene3D" id="3.40.50.2300">
    <property type="match status" value="1"/>
</dbReference>
<dbReference type="HOGENOM" id="CLU_000445_0_6_6"/>
<feature type="domain" description="Sigma-54 factor interaction" evidence="6">
    <location>
        <begin position="173"/>
        <end position="402"/>
    </location>
</feature>
<dbReference type="SUPFAM" id="SSF46689">
    <property type="entry name" value="Homeodomain-like"/>
    <property type="match status" value="1"/>
</dbReference>
<dbReference type="FunFam" id="3.40.50.300:FF:000006">
    <property type="entry name" value="DNA-binding transcriptional regulator NtrC"/>
    <property type="match status" value="1"/>
</dbReference>
<dbReference type="SMART" id="SM00382">
    <property type="entry name" value="AAA"/>
    <property type="match status" value="1"/>
</dbReference>
<dbReference type="PANTHER" id="PTHR32071:SF113">
    <property type="entry name" value="ALGINATE BIOSYNTHESIS TRANSCRIPTIONAL REGULATORY PROTEIN ALGB"/>
    <property type="match status" value="1"/>
</dbReference>
<dbReference type="InterPro" id="IPR001789">
    <property type="entry name" value="Sig_transdc_resp-reg_receiver"/>
</dbReference>
<dbReference type="PROSITE" id="PS00688">
    <property type="entry name" value="SIGMA54_INTERACT_3"/>
    <property type="match status" value="1"/>
</dbReference>
<dbReference type="Pfam" id="PF25601">
    <property type="entry name" value="AAA_lid_14"/>
    <property type="match status" value="1"/>
</dbReference>
<organism evidence="8 9">
    <name type="scientific">Shewanella violacea (strain JCM 10179 / CIP 106290 / LMG 19151 / DSS12)</name>
    <dbReference type="NCBI Taxonomy" id="637905"/>
    <lineage>
        <taxon>Bacteria</taxon>
        <taxon>Pseudomonadati</taxon>
        <taxon>Pseudomonadota</taxon>
        <taxon>Gammaproteobacteria</taxon>
        <taxon>Alteromonadales</taxon>
        <taxon>Shewanellaceae</taxon>
        <taxon>Shewanella</taxon>
    </lineage>
</organism>
<evidence type="ECO:0000256" key="5">
    <source>
        <dbReference type="PROSITE-ProRule" id="PRU00169"/>
    </source>
</evidence>
<dbReference type="Gene3D" id="1.10.8.60">
    <property type="match status" value="1"/>
</dbReference>
<dbReference type="Pfam" id="PF00072">
    <property type="entry name" value="Response_reg"/>
    <property type="match status" value="1"/>
</dbReference>
<dbReference type="Gene3D" id="3.40.50.300">
    <property type="entry name" value="P-loop containing nucleotide triphosphate hydrolases"/>
    <property type="match status" value="1"/>
</dbReference>
<dbReference type="GO" id="GO:0000160">
    <property type="term" value="P:phosphorelay signal transduction system"/>
    <property type="evidence" value="ECO:0007669"/>
    <property type="project" value="InterPro"/>
</dbReference>
<protein>
    <submittedName>
        <fullName evidence="8">Sigma-54 dependent DNA-binding response regulator</fullName>
    </submittedName>
</protein>
<dbReference type="SUPFAM" id="SSF52172">
    <property type="entry name" value="CheY-like"/>
    <property type="match status" value="1"/>
</dbReference>
<keyword evidence="5" id="KW-0597">Phosphoprotein</keyword>
<accession>D4ZKQ2</accession>
<dbReference type="Proteomes" id="UP000002350">
    <property type="component" value="Chromosome"/>
</dbReference>
<dbReference type="InterPro" id="IPR011006">
    <property type="entry name" value="CheY-like_superfamily"/>
</dbReference>
<dbReference type="InterPro" id="IPR003593">
    <property type="entry name" value="AAA+_ATPase"/>
</dbReference>
<keyword evidence="2" id="KW-0067">ATP-binding</keyword>
<evidence type="ECO:0000259" key="7">
    <source>
        <dbReference type="PROSITE" id="PS50110"/>
    </source>
</evidence>
<reference evidence="9" key="1">
    <citation type="journal article" date="2010" name="Mol. Biosyst.">
        <title>Complete genome sequence and comparative analysis of Shewanella violacea, a psychrophilic and piezophilic bacterium from deep sea floor sediments.</title>
        <authorList>
            <person name="Aono E."/>
            <person name="Baba T."/>
            <person name="Ara T."/>
            <person name="Nishi T."/>
            <person name="Nakamichi T."/>
            <person name="Inamoto E."/>
            <person name="Toyonaga H."/>
            <person name="Hasegawa M."/>
            <person name="Takai Y."/>
            <person name="Okumura Y."/>
            <person name="Baba M."/>
            <person name="Tomita M."/>
            <person name="Kato C."/>
            <person name="Oshima T."/>
            <person name="Nakasone K."/>
            <person name="Mori H."/>
        </authorList>
    </citation>
    <scope>NUCLEOTIDE SEQUENCE [LARGE SCALE GENOMIC DNA]</scope>
    <source>
        <strain evidence="9">JCM 10179 / CIP 106290 / LMG 19151 / DSS12</strain>
    </source>
</reference>
<dbReference type="PANTHER" id="PTHR32071">
    <property type="entry name" value="TRANSCRIPTIONAL REGULATORY PROTEIN"/>
    <property type="match status" value="1"/>
</dbReference>
<dbReference type="InterPro" id="IPR009057">
    <property type="entry name" value="Homeodomain-like_sf"/>
</dbReference>
<evidence type="ECO:0000256" key="1">
    <source>
        <dbReference type="ARBA" id="ARBA00022741"/>
    </source>
</evidence>
<dbReference type="AlphaFoldDB" id="D4ZKQ2"/>
<dbReference type="SMART" id="SM00448">
    <property type="entry name" value="REC"/>
    <property type="match status" value="1"/>
</dbReference>
<keyword evidence="4" id="KW-0804">Transcription</keyword>
<dbReference type="InterPro" id="IPR027417">
    <property type="entry name" value="P-loop_NTPase"/>
</dbReference>
<name>D4ZKQ2_SHEVD</name>
<evidence type="ECO:0000313" key="9">
    <source>
        <dbReference type="Proteomes" id="UP000002350"/>
    </source>
</evidence>
<proteinExistence type="predicted"/>
<keyword evidence="3" id="KW-0805">Transcription regulation</keyword>
<dbReference type="Gene3D" id="1.10.10.60">
    <property type="entry name" value="Homeodomain-like"/>
    <property type="match status" value="1"/>
</dbReference>
<dbReference type="CDD" id="cd00009">
    <property type="entry name" value="AAA"/>
    <property type="match status" value="1"/>
</dbReference>
<dbReference type="InterPro" id="IPR002197">
    <property type="entry name" value="HTH_Fis"/>
</dbReference>
<dbReference type="PROSITE" id="PS50110">
    <property type="entry name" value="RESPONSE_REGULATORY"/>
    <property type="match status" value="1"/>
</dbReference>
<dbReference type="GO" id="GO:0043565">
    <property type="term" value="F:sequence-specific DNA binding"/>
    <property type="evidence" value="ECO:0007669"/>
    <property type="project" value="InterPro"/>
</dbReference>
<dbReference type="PROSITE" id="PS50045">
    <property type="entry name" value="SIGMA54_INTERACT_4"/>
    <property type="match status" value="1"/>
</dbReference>
<gene>
    <name evidence="8" type="ordered locus">SVI_2280</name>
</gene>
<sequence>MLADFVSAICFLCNGAVWNTMKHSIIIADDDPHIITALKLLLKSESYDVSAVTSPEALLQSLKQRDYSLALIDLNYQKDTTSGNEGLDLIRAIKTLDEFLPIVVMTGFSSVDIAVAAMKSGASDFIQKPWDNDRLLSILQTQIRLGASEKQGGRLVEQNTLLRNELSSADTGIIAESVTMQRVLAQIEKLALSDMNILFTGENGTGKSMFADYLHSCSTRKSHAFISVNMGAINENLFESEMFGHVKGAFTDAKYTRIGRFELAQSGTLFLDEIGNIPLSQQGKLLRVLEDHQFEKVGSSKTIQVNVRLVSATNASLTELIRDGRFRQDLLYRLNTVEIKIPPLRDRVADIMPLAQHFLLTFASKYRLPSQGFAEDACGALKAYDWPGNIRELSHIIERAIFLCQDDHIGVKDLGLSDAKPCGESGYDFDNASLEDIEKYIISQRLNRYDNKAIETSASLGLSRSSYYRRLEKYKF</sequence>
<dbReference type="STRING" id="637905.SVI_2280"/>
<dbReference type="EMBL" id="AP011177">
    <property type="protein sequence ID" value="BAJ02251.1"/>
    <property type="molecule type" value="Genomic_DNA"/>
</dbReference>
<dbReference type="Pfam" id="PF00158">
    <property type="entry name" value="Sigma54_activat"/>
    <property type="match status" value="1"/>
</dbReference>
<dbReference type="GO" id="GO:0006355">
    <property type="term" value="P:regulation of DNA-templated transcription"/>
    <property type="evidence" value="ECO:0007669"/>
    <property type="project" value="InterPro"/>
</dbReference>
<feature type="domain" description="Response regulatory" evidence="7">
    <location>
        <begin position="24"/>
        <end position="143"/>
    </location>
</feature>